<sequence>MQYSNIPMTGNFVETVLGSTIMSQLGITLTHEHLLSDSLKLYSVSSGYNCANFSLHNFGYIKQYPYSNWYNLQLNDKHGIIATFKEIELFKQSGGGTIVDKNSRLNRNISALKALSEATNVNIIIGTGYHITDTRNLLTCTTTTEQMYNRIYNELENGCENYPDVKAAFIADGGNILLDFEIRALRAIGEFQGQYRYPVTFHPGKDVIPLIEIMRIYQEAGGQSTEFVMSHIDRTLTSREDLLEFVDETKCYVQFDQFGVECSFYQLNPFTDIISDAQSIKLIALLKEDRKLHRVLMSNDIHTKHRLTTFGGLGYVHITKNVVPIMLKRNFTLEDIRVIRVGNPCRWLNRLNL</sequence>
<evidence type="ECO:0000256" key="4">
    <source>
        <dbReference type="ARBA" id="ARBA00022801"/>
    </source>
</evidence>
<evidence type="ECO:0000313" key="7">
    <source>
        <dbReference type="EMBL" id="CAL1675573.1"/>
    </source>
</evidence>
<feature type="modified residue" description="N6-carboxylysine" evidence="6">
    <location>
        <position position="166"/>
    </location>
</feature>
<dbReference type="Gene3D" id="3.20.20.140">
    <property type="entry name" value="Metal-dependent hydrolases"/>
    <property type="match status" value="1"/>
</dbReference>
<name>A0AAV2N8Q9_9HYME</name>
<evidence type="ECO:0000313" key="8">
    <source>
        <dbReference type="Proteomes" id="UP001497644"/>
    </source>
</evidence>
<reference evidence="7" key="1">
    <citation type="submission" date="2024-04" db="EMBL/GenBank/DDBJ databases">
        <authorList>
            <consortium name="Molecular Ecology Group"/>
        </authorList>
    </citation>
    <scope>NUCLEOTIDE SEQUENCE</scope>
</reference>
<keyword evidence="3" id="KW-0479">Metal-binding</keyword>
<dbReference type="Proteomes" id="UP001497644">
    <property type="component" value="Chromosome 10"/>
</dbReference>
<accession>A0AAV2N8Q9</accession>
<evidence type="ECO:0000256" key="3">
    <source>
        <dbReference type="ARBA" id="ARBA00022723"/>
    </source>
</evidence>
<gene>
    <name evidence="7" type="ORF">LPLAT_LOCUS1896</name>
</gene>
<dbReference type="InterPro" id="IPR017947">
    <property type="entry name" value="AryldialkylPase_Zn-BS"/>
</dbReference>
<evidence type="ECO:0000256" key="1">
    <source>
        <dbReference type="ARBA" id="ARBA00001968"/>
    </source>
</evidence>
<organism evidence="7 8">
    <name type="scientific">Lasius platythorax</name>
    <dbReference type="NCBI Taxonomy" id="488582"/>
    <lineage>
        <taxon>Eukaryota</taxon>
        <taxon>Metazoa</taxon>
        <taxon>Ecdysozoa</taxon>
        <taxon>Arthropoda</taxon>
        <taxon>Hexapoda</taxon>
        <taxon>Insecta</taxon>
        <taxon>Pterygota</taxon>
        <taxon>Neoptera</taxon>
        <taxon>Endopterygota</taxon>
        <taxon>Hymenoptera</taxon>
        <taxon>Apocrita</taxon>
        <taxon>Aculeata</taxon>
        <taxon>Formicoidea</taxon>
        <taxon>Formicidae</taxon>
        <taxon>Formicinae</taxon>
        <taxon>Lasius</taxon>
        <taxon>Lasius</taxon>
    </lineage>
</organism>
<protein>
    <recommendedName>
        <fullName evidence="2">Phosphotriesterase-related protein</fullName>
    </recommendedName>
    <alternativeName>
        <fullName evidence="5">Parathion hydrolase-related protein</fullName>
    </alternativeName>
</protein>
<dbReference type="EMBL" id="OZ034833">
    <property type="protein sequence ID" value="CAL1675573.1"/>
    <property type="molecule type" value="Genomic_DNA"/>
</dbReference>
<evidence type="ECO:0000256" key="5">
    <source>
        <dbReference type="ARBA" id="ARBA00029607"/>
    </source>
</evidence>
<evidence type="ECO:0000256" key="2">
    <source>
        <dbReference type="ARBA" id="ARBA00020475"/>
    </source>
</evidence>
<dbReference type="SUPFAM" id="SSF51556">
    <property type="entry name" value="Metallo-dependent hydrolases"/>
    <property type="match status" value="1"/>
</dbReference>
<keyword evidence="4" id="KW-0378">Hydrolase</keyword>
<dbReference type="InterPro" id="IPR032466">
    <property type="entry name" value="Metal_Hydrolase"/>
</dbReference>
<dbReference type="GO" id="GO:0016788">
    <property type="term" value="F:hydrolase activity, acting on ester bonds"/>
    <property type="evidence" value="ECO:0007669"/>
    <property type="project" value="InterPro"/>
</dbReference>
<dbReference type="PANTHER" id="PTHR10819:SF3">
    <property type="entry name" value="PHOSPHOTRIESTERASE-RELATED PROTEIN"/>
    <property type="match status" value="1"/>
</dbReference>
<evidence type="ECO:0000256" key="6">
    <source>
        <dbReference type="PROSITE-ProRule" id="PRU00679"/>
    </source>
</evidence>
<dbReference type="PROSITE" id="PS51347">
    <property type="entry name" value="PHOSPHOTRIESTERASE_2"/>
    <property type="match status" value="1"/>
</dbReference>
<keyword evidence="8" id="KW-1185">Reference proteome</keyword>
<comment type="cofactor">
    <cofactor evidence="1">
        <name>a divalent metal cation</name>
        <dbReference type="ChEBI" id="CHEBI:60240"/>
    </cofactor>
</comment>
<comment type="similarity">
    <text evidence="6">Belongs to the metallo-dependent hydrolases superfamily. Phosphotriesterase family.</text>
</comment>
<dbReference type="Pfam" id="PF02126">
    <property type="entry name" value="PTE"/>
    <property type="match status" value="1"/>
</dbReference>
<dbReference type="InterPro" id="IPR001559">
    <property type="entry name" value="Phosphotriesterase"/>
</dbReference>
<proteinExistence type="inferred from homology"/>
<dbReference type="PANTHER" id="PTHR10819">
    <property type="entry name" value="PHOSPHOTRIESTERASE-RELATED"/>
    <property type="match status" value="1"/>
</dbReference>
<dbReference type="GO" id="GO:0008270">
    <property type="term" value="F:zinc ion binding"/>
    <property type="evidence" value="ECO:0007669"/>
    <property type="project" value="InterPro"/>
</dbReference>
<dbReference type="AlphaFoldDB" id="A0AAV2N8Q9"/>
<dbReference type="PROSITE" id="PS01322">
    <property type="entry name" value="PHOSPHOTRIESTERASE_1"/>
    <property type="match status" value="1"/>
</dbReference>